<gene>
    <name evidence="2" type="ORF">EH240_26170</name>
</gene>
<feature type="chain" id="PRO_5018277739" evidence="1">
    <location>
        <begin position="21"/>
        <end position="76"/>
    </location>
</feature>
<dbReference type="OrthoDB" id="8099527at2"/>
<protein>
    <submittedName>
        <fullName evidence="2">Uncharacterized protein</fullName>
    </submittedName>
</protein>
<keyword evidence="1" id="KW-0732">Signal</keyword>
<dbReference type="RefSeq" id="WP_125004032.1">
    <property type="nucleotide sequence ID" value="NZ_RQXT01000040.1"/>
</dbReference>
<sequence length="76" mass="7937">MKITLSALSALLLTIGLSQAAEAETKILVTTTKSSTEKHRPLLDEKATGGIVPLAGRTANAAEPGQAYPPPLDLHF</sequence>
<organism evidence="2 3">
    <name type="scientific">Mesorhizobium tamadayense</name>
    <dbReference type="NCBI Taxonomy" id="425306"/>
    <lineage>
        <taxon>Bacteria</taxon>
        <taxon>Pseudomonadati</taxon>
        <taxon>Pseudomonadota</taxon>
        <taxon>Alphaproteobacteria</taxon>
        <taxon>Hyphomicrobiales</taxon>
        <taxon>Phyllobacteriaceae</taxon>
        <taxon>Mesorhizobium</taxon>
    </lineage>
</organism>
<comment type="caution">
    <text evidence="2">The sequence shown here is derived from an EMBL/GenBank/DDBJ whole genome shotgun (WGS) entry which is preliminary data.</text>
</comment>
<dbReference type="EMBL" id="RQXT01000040">
    <property type="protein sequence ID" value="RRH94779.1"/>
    <property type="molecule type" value="Genomic_DNA"/>
</dbReference>
<evidence type="ECO:0000256" key="1">
    <source>
        <dbReference type="SAM" id="SignalP"/>
    </source>
</evidence>
<dbReference type="Proteomes" id="UP000273786">
    <property type="component" value="Unassembled WGS sequence"/>
</dbReference>
<accession>A0A3P3F803</accession>
<dbReference type="AlphaFoldDB" id="A0A3P3F803"/>
<evidence type="ECO:0000313" key="3">
    <source>
        <dbReference type="Proteomes" id="UP000273786"/>
    </source>
</evidence>
<reference evidence="2 3" key="1">
    <citation type="submission" date="2018-11" db="EMBL/GenBank/DDBJ databases">
        <title>the genome of Mesorhizobium tamadayense DSM 28320.</title>
        <authorList>
            <person name="Gao J."/>
        </authorList>
    </citation>
    <scope>NUCLEOTIDE SEQUENCE [LARGE SCALE GENOMIC DNA]</scope>
    <source>
        <strain evidence="2 3">DSM 28320</strain>
    </source>
</reference>
<evidence type="ECO:0000313" key="2">
    <source>
        <dbReference type="EMBL" id="RRH94779.1"/>
    </source>
</evidence>
<feature type="signal peptide" evidence="1">
    <location>
        <begin position="1"/>
        <end position="20"/>
    </location>
</feature>
<proteinExistence type="predicted"/>
<keyword evidence="3" id="KW-1185">Reference proteome</keyword>
<name>A0A3P3F803_9HYPH</name>